<dbReference type="PANTHER" id="PTHR16161:SF0">
    <property type="entry name" value="TRANSCRIPTIONAL PROTEIN SWT1"/>
    <property type="match status" value="1"/>
</dbReference>
<organism evidence="3 4">
    <name type="scientific">Coemansia biformis</name>
    <dbReference type="NCBI Taxonomy" id="1286918"/>
    <lineage>
        <taxon>Eukaryota</taxon>
        <taxon>Fungi</taxon>
        <taxon>Fungi incertae sedis</taxon>
        <taxon>Zoopagomycota</taxon>
        <taxon>Kickxellomycotina</taxon>
        <taxon>Kickxellomycetes</taxon>
        <taxon>Kickxellales</taxon>
        <taxon>Kickxellaceae</taxon>
        <taxon>Coemansia</taxon>
    </lineage>
</organism>
<accession>A0A9W7Y9P8</accession>
<name>A0A9W7Y9P8_9FUNG</name>
<dbReference type="Pfam" id="PF13638">
    <property type="entry name" value="PIN_4"/>
    <property type="match status" value="1"/>
</dbReference>
<feature type="region of interest" description="Disordered" evidence="1">
    <location>
        <begin position="163"/>
        <end position="226"/>
    </location>
</feature>
<dbReference type="OrthoDB" id="2017974at2759"/>
<dbReference type="SUPFAM" id="SSF88723">
    <property type="entry name" value="PIN domain-like"/>
    <property type="match status" value="1"/>
</dbReference>
<protein>
    <recommendedName>
        <fullName evidence="2">PIN domain-containing protein</fullName>
    </recommendedName>
</protein>
<evidence type="ECO:0000313" key="4">
    <source>
        <dbReference type="Proteomes" id="UP001143981"/>
    </source>
</evidence>
<dbReference type="GO" id="GO:0004540">
    <property type="term" value="F:RNA nuclease activity"/>
    <property type="evidence" value="ECO:0007669"/>
    <property type="project" value="UniProtKB-ARBA"/>
</dbReference>
<comment type="caution">
    <text evidence="3">The sequence shown here is derived from an EMBL/GenBank/DDBJ whole genome shotgun (WGS) entry which is preliminary data.</text>
</comment>
<dbReference type="AlphaFoldDB" id="A0A9W7Y9P8"/>
<feature type="compositionally biased region" description="Acidic residues" evidence="1">
    <location>
        <begin position="206"/>
        <end position="217"/>
    </location>
</feature>
<evidence type="ECO:0000256" key="1">
    <source>
        <dbReference type="SAM" id="MobiDB-lite"/>
    </source>
</evidence>
<dbReference type="GO" id="GO:0005634">
    <property type="term" value="C:nucleus"/>
    <property type="evidence" value="ECO:0007669"/>
    <property type="project" value="TreeGrafter"/>
</dbReference>
<dbReference type="SMART" id="SM00670">
    <property type="entry name" value="PINc"/>
    <property type="match status" value="1"/>
</dbReference>
<proteinExistence type="predicted"/>
<dbReference type="InterPro" id="IPR052626">
    <property type="entry name" value="SWT1_Regulator"/>
</dbReference>
<dbReference type="CDD" id="cd18727">
    <property type="entry name" value="PIN_Swt1-like"/>
    <property type="match status" value="1"/>
</dbReference>
<dbReference type="InterPro" id="IPR002716">
    <property type="entry name" value="PIN_dom"/>
</dbReference>
<feature type="domain" description="PIN" evidence="2">
    <location>
        <begin position="1"/>
        <end position="128"/>
    </location>
</feature>
<dbReference type="InterPro" id="IPR029060">
    <property type="entry name" value="PIN-like_dom_sf"/>
</dbReference>
<dbReference type="PANTHER" id="PTHR16161">
    <property type="entry name" value="TRANSCRIPTIONAL PROTEIN SWT1"/>
    <property type="match status" value="1"/>
</dbReference>
<gene>
    <name evidence="3" type="ORF">LPJ61_001609</name>
</gene>
<sequence length="468" mass="50345">MAAVVDTNYLIDHLPLVRTLAETALAHGLVVVVPWIVIQELDGLKSSRKVTHVPGLYSVELGTQARTATRFLDSELGRSGSALRCQRRSEYIVDEFDNDNKILDCCLYFSEKKGLPVAILTKDRNLAVKARANGCATCGVWAGSAAELISAVAAAVGRPAQGTARASSSSSSQYTAPNSAPILGGSDRSHPLLKQQQHTAGAADGDGMDIDEPEGPDFEQNPDNHTGTVSAAVVAPVTPTSPVYGAPAATAPAGALALPAYGDALQGTPSSDEPVLIYLDEIPASVAAWEAEIGGVPAHVVSREITQYMCDSRQCPLTNLIVARLEKSAVVSYSNAFASPPWKSCTTLLTVILYYWNVFSCVFPKGVSESIRAMLPWVMHVEHLTHCPQTLCPLPSRLSAEPYKYAVESDNVFDNTRNQAAERIAETAKLIRLAKRLLAQCALIETEAQESERLWAVQCWMIWQKANS</sequence>
<evidence type="ECO:0000313" key="3">
    <source>
        <dbReference type="EMBL" id="KAJ1733333.1"/>
    </source>
</evidence>
<evidence type="ECO:0000259" key="2">
    <source>
        <dbReference type="SMART" id="SM00670"/>
    </source>
</evidence>
<keyword evidence="4" id="KW-1185">Reference proteome</keyword>
<dbReference type="EMBL" id="JANBOI010000147">
    <property type="protein sequence ID" value="KAJ1733333.1"/>
    <property type="molecule type" value="Genomic_DNA"/>
</dbReference>
<reference evidence="3" key="1">
    <citation type="submission" date="2022-07" db="EMBL/GenBank/DDBJ databases">
        <title>Phylogenomic reconstructions and comparative analyses of Kickxellomycotina fungi.</title>
        <authorList>
            <person name="Reynolds N.K."/>
            <person name="Stajich J.E."/>
            <person name="Barry K."/>
            <person name="Grigoriev I.V."/>
            <person name="Crous P."/>
            <person name="Smith M.E."/>
        </authorList>
    </citation>
    <scope>NUCLEOTIDE SEQUENCE</scope>
    <source>
        <strain evidence="3">BCRC 34381</strain>
    </source>
</reference>
<dbReference type="Gene3D" id="3.40.50.1010">
    <property type="entry name" value="5'-nuclease"/>
    <property type="match status" value="1"/>
</dbReference>
<dbReference type="Proteomes" id="UP001143981">
    <property type="component" value="Unassembled WGS sequence"/>
</dbReference>